<dbReference type="EMBL" id="MU251647">
    <property type="protein sequence ID" value="KAG9230743.1"/>
    <property type="molecule type" value="Genomic_DNA"/>
</dbReference>
<sequence length="297" mass="33179">MPPSLPRVAIGGFLRPKPSNATVNPRSFSTTTSLSAIGPENPRFIEIPTSLQPQAFPKRDIKGVLPVPRELFSKRAGDKLAPEYFAATIKKPREQVAPANDYVAWKRNLASGRRRNLRESLDALHARKLRSDRIIAKISARKNEDRELRVNAPKRRDEVLTSATITSAMKQLYVGGIPDPRRKARVQRSKLRVKAKAAAREEDRKNALHTLYMHARSFITTDDQLNAKVEEIFVPKPWRFSMANNVWDAEGAPPSVQDMLSNKARRATAVEGHAGPVQVAGKRLKKIAEELTGGKMD</sequence>
<evidence type="ECO:0000313" key="2">
    <source>
        <dbReference type="Proteomes" id="UP000824998"/>
    </source>
</evidence>
<dbReference type="CDD" id="cd23703">
    <property type="entry name" value="mS26_PET12"/>
    <property type="match status" value="1"/>
</dbReference>
<evidence type="ECO:0000313" key="1">
    <source>
        <dbReference type="EMBL" id="KAG9230743.1"/>
    </source>
</evidence>
<reference evidence="1" key="1">
    <citation type="journal article" date="2021" name="IMA Fungus">
        <title>Genomic characterization of three marine fungi, including Emericellopsis atlantica sp. nov. with signatures of a generalist lifestyle and marine biomass degradation.</title>
        <authorList>
            <person name="Hagestad O.C."/>
            <person name="Hou L."/>
            <person name="Andersen J.H."/>
            <person name="Hansen E.H."/>
            <person name="Altermark B."/>
            <person name="Li C."/>
            <person name="Kuhnert E."/>
            <person name="Cox R.J."/>
            <person name="Crous P.W."/>
            <person name="Spatafora J.W."/>
            <person name="Lail K."/>
            <person name="Amirebrahimi M."/>
            <person name="Lipzen A."/>
            <person name="Pangilinan J."/>
            <person name="Andreopoulos W."/>
            <person name="Hayes R.D."/>
            <person name="Ng V."/>
            <person name="Grigoriev I.V."/>
            <person name="Jackson S.A."/>
            <person name="Sutton T.D.S."/>
            <person name="Dobson A.D.W."/>
            <person name="Rama T."/>
        </authorList>
    </citation>
    <scope>NUCLEOTIDE SEQUENCE</scope>
    <source>
        <strain evidence="1">TRa018bII</strain>
    </source>
</reference>
<dbReference type="OrthoDB" id="5223508at2759"/>
<keyword evidence="2" id="KW-1185">Reference proteome</keyword>
<dbReference type="AlphaFoldDB" id="A0A9P8C1S2"/>
<dbReference type="Proteomes" id="UP000824998">
    <property type="component" value="Unassembled WGS sequence"/>
</dbReference>
<proteinExistence type="predicted"/>
<dbReference type="InterPro" id="IPR058940">
    <property type="entry name" value="mS26_fungi"/>
</dbReference>
<organism evidence="1 2">
    <name type="scientific">Amylocarpus encephaloides</name>
    <dbReference type="NCBI Taxonomy" id="45428"/>
    <lineage>
        <taxon>Eukaryota</taxon>
        <taxon>Fungi</taxon>
        <taxon>Dikarya</taxon>
        <taxon>Ascomycota</taxon>
        <taxon>Pezizomycotina</taxon>
        <taxon>Leotiomycetes</taxon>
        <taxon>Helotiales</taxon>
        <taxon>Helotiales incertae sedis</taxon>
        <taxon>Amylocarpus</taxon>
    </lineage>
</organism>
<accession>A0A9P8C1S2</accession>
<comment type="caution">
    <text evidence="1">The sequence shown here is derived from an EMBL/GenBank/DDBJ whole genome shotgun (WGS) entry which is preliminary data.</text>
</comment>
<gene>
    <name evidence="1" type="ORF">BJ875DRAFT_144056</name>
</gene>
<dbReference type="Pfam" id="PF26163">
    <property type="entry name" value="mS26"/>
    <property type="match status" value="1"/>
</dbReference>
<name>A0A9P8C1S2_9HELO</name>
<protein>
    <submittedName>
        <fullName evidence="1">Uncharacterized protein</fullName>
    </submittedName>
</protein>